<evidence type="ECO:0000313" key="2">
    <source>
        <dbReference type="Proteomes" id="UP000623467"/>
    </source>
</evidence>
<dbReference type="OrthoDB" id="2788229at2759"/>
<accession>A0A8H6YIJ1</accession>
<sequence>MCAHIMQRPRDKFLDFLLVSPEFILLLPATSDAVFPPEVFEIIIVKLAGDLATLRSCALVSWTFYSLTRLFSRLQIGPRANQGHTLAKLCELLEGSPFFTARLRLCQEWTESYGSWILEADLGRCLSLLGSVTCLAIKGSCWSYRPAWLKFSGANRDSVHAILPLTLLSHWLSLCSLTLADVTFAEASNLVVVVTIKLSRVRLRHLCLHVHPSLAGGFLGWVTSQGSPVDTSCLSSLECTVQHLDDYVPPDPAPLGRFGAKSATSMHRQLLLLFLLSFPNVDAHYHYKLDLHKLGHLHTLIPNTWLDIVKPPDRQRLLSLGRIALLPLQKLALVLNR</sequence>
<dbReference type="Proteomes" id="UP000623467">
    <property type="component" value="Unassembled WGS sequence"/>
</dbReference>
<dbReference type="EMBL" id="JACAZH010000009">
    <property type="protein sequence ID" value="KAF7358879.1"/>
    <property type="molecule type" value="Genomic_DNA"/>
</dbReference>
<reference evidence="1" key="1">
    <citation type="submission" date="2020-05" db="EMBL/GenBank/DDBJ databases">
        <title>Mycena genomes resolve the evolution of fungal bioluminescence.</title>
        <authorList>
            <person name="Tsai I.J."/>
        </authorList>
    </citation>
    <scope>NUCLEOTIDE SEQUENCE</scope>
    <source>
        <strain evidence="1">160909Yilan</strain>
    </source>
</reference>
<evidence type="ECO:0000313" key="1">
    <source>
        <dbReference type="EMBL" id="KAF7358879.1"/>
    </source>
</evidence>
<name>A0A8H6YIJ1_9AGAR</name>
<keyword evidence="2" id="KW-1185">Reference proteome</keyword>
<organism evidence="1 2">
    <name type="scientific">Mycena sanguinolenta</name>
    <dbReference type="NCBI Taxonomy" id="230812"/>
    <lineage>
        <taxon>Eukaryota</taxon>
        <taxon>Fungi</taxon>
        <taxon>Dikarya</taxon>
        <taxon>Basidiomycota</taxon>
        <taxon>Agaricomycotina</taxon>
        <taxon>Agaricomycetes</taxon>
        <taxon>Agaricomycetidae</taxon>
        <taxon>Agaricales</taxon>
        <taxon>Marasmiineae</taxon>
        <taxon>Mycenaceae</taxon>
        <taxon>Mycena</taxon>
    </lineage>
</organism>
<gene>
    <name evidence="1" type="ORF">MSAN_01228100</name>
</gene>
<dbReference type="AlphaFoldDB" id="A0A8H6YIJ1"/>
<comment type="caution">
    <text evidence="1">The sequence shown here is derived from an EMBL/GenBank/DDBJ whole genome shotgun (WGS) entry which is preliminary data.</text>
</comment>
<protein>
    <submittedName>
        <fullName evidence="1">Uncharacterized protein</fullName>
    </submittedName>
</protein>
<proteinExistence type="predicted"/>